<dbReference type="AlphaFoldDB" id="A0A8S1KIQ9"/>
<keyword evidence="2" id="KW-1185">Reference proteome</keyword>
<proteinExistence type="predicted"/>
<sequence>MKFSLTKSFDENEYVPFKRSIEILQIKPESHVQFCNFDWIAIQKDSDLILYKEGQQDANEIDLTQLFGKTQCGKVQIYFFKFADEQFDQKQMILIGNNFIIGYDIIEQQHTCKIQMNDDYRLKKKLQFQNVEILEQDLNLYILTDHFDLITLKLDNKENRFNYQPLLKKGNFITNLFYQNNLDFYIKEANFKFSVFEDTLLILQQTQVNQIKSYQCSLNPYNLISQSQRNFVCESTNSNCQVNINNFHILKTSKGLNLIFLAIIENKDQIDTISQIKLITKEMDIFDQNSDFTNIDKLIYDDLNEVKLQGNKLKSFFFKNDQDLVVLYSILDTNYYHNKLSSSLKEHQLFNGNLQGVGISLNNGLSQLKVCSNGKIYILEENYHEHPEQLVTHFQGRCMNEIIFNLLKEGFKDFCTHSNTSSSFLKLEFQAFSEQIICQVINQIVWDFMETPISKYSDVNTQLQENQKKLDLWIQYTKTVVKNQQIILNLIRSRICLSVGEYISKNENSLKQLIQECLNKWLVFSQYEYQFYSKLEDLSTIIEQLLRLQGQEHHLFNILTIIYTSINEERQINRIQFPKFWTNESEWLNLILEALSKLGEIQEIEIFTLFKFLITDISIVFKFERKISQQQFRVIQEFSNQISEEQFQDILIENKLYEILFQCYLQTNLRLDKIFDIISKDEQLCQIFIDLCFEHEKNNIYQDEDDQNELYLNNSKRLHQILDQIEEKNCVDQVLKCVTKYPKLYNILLIRAMRLEQIQNFAITSQKQDPNAKYYRFLVDRGCYIVQKQKQQIDIE</sequence>
<name>A0A8S1KIQ9_PARPR</name>
<dbReference type="EMBL" id="CAJJDM010000021">
    <property type="protein sequence ID" value="CAD8055350.1"/>
    <property type="molecule type" value="Genomic_DNA"/>
</dbReference>
<organism evidence="1 2">
    <name type="scientific">Paramecium primaurelia</name>
    <dbReference type="NCBI Taxonomy" id="5886"/>
    <lineage>
        <taxon>Eukaryota</taxon>
        <taxon>Sar</taxon>
        <taxon>Alveolata</taxon>
        <taxon>Ciliophora</taxon>
        <taxon>Intramacronucleata</taxon>
        <taxon>Oligohymenophorea</taxon>
        <taxon>Peniculida</taxon>
        <taxon>Parameciidae</taxon>
        <taxon>Paramecium</taxon>
    </lineage>
</organism>
<gene>
    <name evidence="1" type="ORF">PPRIM_AZ9-3.1.T0230134</name>
</gene>
<protein>
    <submittedName>
        <fullName evidence="1">Uncharacterized protein</fullName>
    </submittedName>
</protein>
<comment type="caution">
    <text evidence="1">The sequence shown here is derived from an EMBL/GenBank/DDBJ whole genome shotgun (WGS) entry which is preliminary data.</text>
</comment>
<dbReference type="OMA" id="ISIVFKF"/>
<evidence type="ECO:0000313" key="2">
    <source>
        <dbReference type="Proteomes" id="UP000688137"/>
    </source>
</evidence>
<dbReference type="Proteomes" id="UP000688137">
    <property type="component" value="Unassembled WGS sequence"/>
</dbReference>
<accession>A0A8S1KIQ9</accession>
<reference evidence="1" key="1">
    <citation type="submission" date="2021-01" db="EMBL/GenBank/DDBJ databases">
        <authorList>
            <consortium name="Genoscope - CEA"/>
            <person name="William W."/>
        </authorList>
    </citation>
    <scope>NUCLEOTIDE SEQUENCE</scope>
</reference>
<evidence type="ECO:0000313" key="1">
    <source>
        <dbReference type="EMBL" id="CAD8055350.1"/>
    </source>
</evidence>